<dbReference type="InterPro" id="IPR001870">
    <property type="entry name" value="B30.2/SPRY"/>
</dbReference>
<dbReference type="Pfam" id="PF00622">
    <property type="entry name" value="SPRY"/>
    <property type="match status" value="1"/>
</dbReference>
<feature type="compositionally biased region" description="Acidic residues" evidence="1">
    <location>
        <begin position="44"/>
        <end position="85"/>
    </location>
</feature>
<dbReference type="InterPro" id="IPR003877">
    <property type="entry name" value="SPRY_dom"/>
</dbReference>
<dbReference type="PROSITE" id="PS50188">
    <property type="entry name" value="B302_SPRY"/>
    <property type="match status" value="1"/>
</dbReference>
<dbReference type="InterPro" id="IPR050618">
    <property type="entry name" value="Ubq-SigPath_Reg"/>
</dbReference>
<dbReference type="InterPro" id="IPR013320">
    <property type="entry name" value="ConA-like_dom_sf"/>
</dbReference>
<dbReference type="SUPFAM" id="SSF49899">
    <property type="entry name" value="Concanavalin A-like lectins/glucanases"/>
    <property type="match status" value="1"/>
</dbReference>
<name>A0A914IGN1_GLORO</name>
<dbReference type="InterPro" id="IPR043136">
    <property type="entry name" value="B30.2/SPRY_sf"/>
</dbReference>
<evidence type="ECO:0000256" key="2">
    <source>
        <dbReference type="SAM" id="SignalP"/>
    </source>
</evidence>
<protein>
    <submittedName>
        <fullName evidence="5">B30.2/SPRY domain-containing protein</fullName>
    </submittedName>
</protein>
<dbReference type="Proteomes" id="UP000887572">
    <property type="component" value="Unplaced"/>
</dbReference>
<dbReference type="SMART" id="SM00449">
    <property type="entry name" value="SPRY"/>
    <property type="match status" value="1"/>
</dbReference>
<dbReference type="Gene3D" id="2.60.120.920">
    <property type="match status" value="1"/>
</dbReference>
<dbReference type="WBParaSite" id="Gr19_v10_g9709.t1">
    <property type="protein sequence ID" value="Gr19_v10_g9709.t1"/>
    <property type="gene ID" value="Gr19_v10_g9709"/>
</dbReference>
<feature type="region of interest" description="Disordered" evidence="1">
    <location>
        <begin position="17"/>
        <end position="88"/>
    </location>
</feature>
<proteinExistence type="predicted"/>
<evidence type="ECO:0000313" key="4">
    <source>
        <dbReference type="Proteomes" id="UP000887572"/>
    </source>
</evidence>
<accession>A0A914IGN1</accession>
<keyword evidence="4" id="KW-1185">Reference proteome</keyword>
<keyword evidence="2" id="KW-0732">Signal</keyword>
<evidence type="ECO:0000259" key="3">
    <source>
        <dbReference type="PROSITE" id="PS50188"/>
    </source>
</evidence>
<reference evidence="5" key="1">
    <citation type="submission" date="2022-11" db="UniProtKB">
        <authorList>
            <consortium name="WormBaseParasite"/>
        </authorList>
    </citation>
    <scope>IDENTIFICATION</scope>
</reference>
<dbReference type="CDD" id="cd12885">
    <property type="entry name" value="SPRY_RanBP_like"/>
    <property type="match status" value="1"/>
</dbReference>
<feature type="signal peptide" evidence="2">
    <location>
        <begin position="1"/>
        <end position="17"/>
    </location>
</feature>
<feature type="domain" description="B30.2/SPRY" evidence="3">
    <location>
        <begin position="72"/>
        <end position="257"/>
    </location>
</feature>
<evidence type="ECO:0000313" key="5">
    <source>
        <dbReference type="WBParaSite" id="Gr19_v10_g9709.t1"/>
    </source>
</evidence>
<organism evidence="4 5">
    <name type="scientific">Globodera rostochiensis</name>
    <name type="common">Golden nematode worm</name>
    <name type="synonym">Heterodera rostochiensis</name>
    <dbReference type="NCBI Taxonomy" id="31243"/>
    <lineage>
        <taxon>Eukaryota</taxon>
        <taxon>Metazoa</taxon>
        <taxon>Ecdysozoa</taxon>
        <taxon>Nematoda</taxon>
        <taxon>Chromadorea</taxon>
        <taxon>Rhabditida</taxon>
        <taxon>Tylenchina</taxon>
        <taxon>Tylenchomorpha</taxon>
        <taxon>Tylenchoidea</taxon>
        <taxon>Heteroderidae</taxon>
        <taxon>Heteroderinae</taxon>
        <taxon>Globodera</taxon>
    </lineage>
</organism>
<sequence length="268" mass="28979">MPTFLFLAAVCLLVADASPPQKTNTKLENDSSSSGNSEPNADASPEDITPDASPEDITPDASPEDITPDASPEDITPDASPEDITPEPTIQTQWDSEACNAGLTLSESNVVEHTGNNCGVRSVRAKEPIPNEKSGIFYFEVEILAFTGSITMGLATNKLKLDQNVENQGYAYDSSGYITGIDFNEKHAFIVRNKIVGETVVGCGVDLEKRQIFYTKNGELLGTVELSDDVKVHKLFPAVSMQSNGSKIEANFGLKEFKFDFAKILCCE</sequence>
<feature type="chain" id="PRO_5037850806" evidence="2">
    <location>
        <begin position="18"/>
        <end position="268"/>
    </location>
</feature>
<dbReference type="InterPro" id="IPR044736">
    <property type="entry name" value="Gid1/RanBPM/SPLA_SPRY"/>
</dbReference>
<evidence type="ECO:0000256" key="1">
    <source>
        <dbReference type="SAM" id="MobiDB-lite"/>
    </source>
</evidence>
<dbReference type="AlphaFoldDB" id="A0A914IGN1"/>
<feature type="compositionally biased region" description="Polar residues" evidence="1">
    <location>
        <begin position="20"/>
        <end position="39"/>
    </location>
</feature>
<dbReference type="PANTHER" id="PTHR12864">
    <property type="entry name" value="RAN BINDING PROTEIN 9-RELATED"/>
    <property type="match status" value="1"/>
</dbReference>